<dbReference type="AlphaFoldDB" id="A0AAP3DLT7"/>
<evidence type="ECO:0008006" key="4">
    <source>
        <dbReference type="Google" id="ProtNLM"/>
    </source>
</evidence>
<dbReference type="RefSeq" id="WP_258434854.1">
    <property type="nucleotide sequence ID" value="NZ_JANSGW010000052.1"/>
</dbReference>
<sequence length="41" mass="4483">MKKALITVFLTLAMVTSLGSFSSFSHIVEAKITQNVYDPGH</sequence>
<keyword evidence="1" id="KW-0732">Signal</keyword>
<gene>
    <name evidence="2" type="ORF">O0554_24555</name>
</gene>
<dbReference type="Proteomes" id="UP001077662">
    <property type="component" value="Unassembled WGS sequence"/>
</dbReference>
<evidence type="ECO:0000313" key="3">
    <source>
        <dbReference type="Proteomes" id="UP001077662"/>
    </source>
</evidence>
<feature type="chain" id="PRO_5042822572" description="Phr family secreted Rap phosphatase inhibitor" evidence="1">
    <location>
        <begin position="26"/>
        <end position="41"/>
    </location>
</feature>
<proteinExistence type="predicted"/>
<protein>
    <recommendedName>
        <fullName evidence="4">Phr family secreted Rap phosphatase inhibitor</fullName>
    </recommendedName>
</protein>
<organism evidence="2 3">
    <name type="scientific">Brevibacillus laterosporus</name>
    <name type="common">Bacillus laterosporus</name>
    <dbReference type="NCBI Taxonomy" id="1465"/>
    <lineage>
        <taxon>Bacteria</taxon>
        <taxon>Bacillati</taxon>
        <taxon>Bacillota</taxon>
        <taxon>Bacilli</taxon>
        <taxon>Bacillales</taxon>
        <taxon>Paenibacillaceae</taxon>
        <taxon>Brevibacillus</taxon>
    </lineage>
</organism>
<feature type="signal peptide" evidence="1">
    <location>
        <begin position="1"/>
        <end position="25"/>
    </location>
</feature>
<name>A0AAP3DLT7_BRELA</name>
<comment type="caution">
    <text evidence="2">The sequence shown here is derived from an EMBL/GenBank/DDBJ whole genome shotgun (WGS) entry which is preliminary data.</text>
</comment>
<dbReference type="EMBL" id="JAPTNE010000052">
    <property type="protein sequence ID" value="MCZ0810027.1"/>
    <property type="molecule type" value="Genomic_DNA"/>
</dbReference>
<reference evidence="2" key="1">
    <citation type="submission" date="2022-09" db="EMBL/GenBank/DDBJ databases">
        <title>Genome analysis and characterization of larvicidal activity of Brevibacillus strains.</title>
        <authorList>
            <person name="Patrusheva E.V."/>
            <person name="Izotova A.O."/>
            <person name="Toshchakov S.V."/>
            <person name="Sineoky S.P."/>
        </authorList>
    </citation>
    <scope>NUCLEOTIDE SEQUENCE</scope>
    <source>
        <strain evidence="2">VKPM_B-13247</strain>
    </source>
</reference>
<accession>A0AAP3DLT7</accession>
<evidence type="ECO:0000256" key="1">
    <source>
        <dbReference type="SAM" id="SignalP"/>
    </source>
</evidence>
<evidence type="ECO:0000313" key="2">
    <source>
        <dbReference type="EMBL" id="MCZ0810027.1"/>
    </source>
</evidence>